<keyword evidence="4" id="KW-1185">Reference proteome</keyword>
<proteinExistence type="predicted"/>
<dbReference type="GO" id="GO:0016887">
    <property type="term" value="F:ATP hydrolysis activity"/>
    <property type="evidence" value="ECO:0007669"/>
    <property type="project" value="InterPro"/>
</dbReference>
<dbReference type="OrthoDB" id="9768555at2"/>
<dbReference type="AlphaFoldDB" id="A0A5B9QR17"/>
<dbReference type="Proteomes" id="UP000325286">
    <property type="component" value="Chromosome"/>
</dbReference>
<sequence length="390" mass="42951">MAKKKAAARKSAPARNKATARRKTAAANSSEPSLQRPPAEILYADELAELTKASAADPKPPGWRMSPRAVLTFILGDPTQDLPPKFVGRRAFLERCIVSLATNRGLMLIGEPGTAKSYLSELLAAAISGDSTLTIQGSAGTTEDNIRYSWNYALLVAEGPNENSLVPAPLYLGMTHGKLVRFEEITRCALEIQDVLLSVLSDRVMAIPELPEANRSLYAQSGFNVIATANTRDRGVNEMSAALKRRFNFETVHPIADIGEELQLVQRETLRNLERSHVPVAVDVDLTELLVTTFRELRQGKTIDGKGIETPSTVLSTAEAVGTAYAAGVHAYYYSDGEVQPMHLVRHLVGSVLKDNPDDLKTVRHYFEHVIKKRKTGRWKEFYEARDELA</sequence>
<feature type="domain" description="ATPase dynein-related AAA" evidence="2">
    <location>
        <begin position="106"/>
        <end position="247"/>
    </location>
</feature>
<accession>A0A5B9QR17</accession>
<evidence type="ECO:0000259" key="2">
    <source>
        <dbReference type="Pfam" id="PF07728"/>
    </source>
</evidence>
<protein>
    <submittedName>
        <fullName evidence="3">AAA domain (Dynein-related subfamily)</fullName>
    </submittedName>
</protein>
<dbReference type="Pfam" id="PF07728">
    <property type="entry name" value="AAA_5"/>
    <property type="match status" value="1"/>
</dbReference>
<dbReference type="PANTHER" id="PTHR42759">
    <property type="entry name" value="MOXR FAMILY PROTEIN"/>
    <property type="match status" value="1"/>
</dbReference>
<feature type="region of interest" description="Disordered" evidence="1">
    <location>
        <begin position="1"/>
        <end position="38"/>
    </location>
</feature>
<gene>
    <name evidence="3" type="ORF">UC8_34900</name>
</gene>
<dbReference type="EMBL" id="CP042914">
    <property type="protein sequence ID" value="QEG41468.1"/>
    <property type="molecule type" value="Genomic_DNA"/>
</dbReference>
<dbReference type="SUPFAM" id="SSF52540">
    <property type="entry name" value="P-loop containing nucleoside triphosphate hydrolases"/>
    <property type="match status" value="1"/>
</dbReference>
<dbReference type="InterPro" id="IPR011704">
    <property type="entry name" value="ATPase_dyneun-rel_AAA"/>
</dbReference>
<dbReference type="KEGG" id="rul:UC8_34900"/>
<organism evidence="3 4">
    <name type="scientific">Roseimaritima ulvae</name>
    <dbReference type="NCBI Taxonomy" id="980254"/>
    <lineage>
        <taxon>Bacteria</taxon>
        <taxon>Pseudomonadati</taxon>
        <taxon>Planctomycetota</taxon>
        <taxon>Planctomycetia</taxon>
        <taxon>Pirellulales</taxon>
        <taxon>Pirellulaceae</taxon>
        <taxon>Roseimaritima</taxon>
    </lineage>
</organism>
<evidence type="ECO:0000313" key="4">
    <source>
        <dbReference type="Proteomes" id="UP000325286"/>
    </source>
</evidence>
<dbReference type="RefSeq" id="WP_084428060.1">
    <property type="nucleotide sequence ID" value="NZ_CP042914.1"/>
</dbReference>
<dbReference type="InterPro" id="IPR027417">
    <property type="entry name" value="P-loop_NTPase"/>
</dbReference>
<dbReference type="PANTHER" id="PTHR42759:SF1">
    <property type="entry name" value="MAGNESIUM-CHELATASE SUBUNIT CHLD"/>
    <property type="match status" value="1"/>
</dbReference>
<evidence type="ECO:0000313" key="3">
    <source>
        <dbReference type="EMBL" id="QEG41468.1"/>
    </source>
</evidence>
<name>A0A5B9QR17_9BACT</name>
<dbReference type="InterPro" id="IPR050764">
    <property type="entry name" value="CbbQ/NirQ/NorQ/GpvN"/>
</dbReference>
<evidence type="ECO:0000256" key="1">
    <source>
        <dbReference type="SAM" id="MobiDB-lite"/>
    </source>
</evidence>
<dbReference type="GO" id="GO:0005524">
    <property type="term" value="F:ATP binding"/>
    <property type="evidence" value="ECO:0007669"/>
    <property type="project" value="InterPro"/>
</dbReference>
<reference evidence="3 4" key="1">
    <citation type="submission" date="2019-08" db="EMBL/GenBank/DDBJ databases">
        <title>Deep-cultivation of Planctomycetes and their phenomic and genomic characterization uncovers novel biology.</title>
        <authorList>
            <person name="Wiegand S."/>
            <person name="Jogler M."/>
            <person name="Boedeker C."/>
            <person name="Pinto D."/>
            <person name="Vollmers J."/>
            <person name="Rivas-Marin E."/>
            <person name="Kohn T."/>
            <person name="Peeters S.H."/>
            <person name="Heuer A."/>
            <person name="Rast P."/>
            <person name="Oberbeckmann S."/>
            <person name="Bunk B."/>
            <person name="Jeske O."/>
            <person name="Meyerdierks A."/>
            <person name="Storesund J.E."/>
            <person name="Kallscheuer N."/>
            <person name="Luecker S."/>
            <person name="Lage O.M."/>
            <person name="Pohl T."/>
            <person name="Merkel B.J."/>
            <person name="Hornburger P."/>
            <person name="Mueller R.-W."/>
            <person name="Bruemmer F."/>
            <person name="Labrenz M."/>
            <person name="Spormann A.M."/>
            <person name="Op den Camp H."/>
            <person name="Overmann J."/>
            <person name="Amann R."/>
            <person name="Jetten M.S.M."/>
            <person name="Mascher T."/>
            <person name="Medema M.H."/>
            <person name="Devos D.P."/>
            <person name="Kaster A.-K."/>
            <person name="Ovreas L."/>
            <person name="Rohde M."/>
            <person name="Galperin M.Y."/>
            <person name="Jogler C."/>
        </authorList>
    </citation>
    <scope>NUCLEOTIDE SEQUENCE [LARGE SCALE GENOMIC DNA]</scope>
    <source>
        <strain evidence="3 4">UC8</strain>
    </source>
</reference>
<dbReference type="Gene3D" id="3.40.50.300">
    <property type="entry name" value="P-loop containing nucleotide triphosphate hydrolases"/>
    <property type="match status" value="1"/>
</dbReference>